<dbReference type="OrthoDB" id="1925835at2759"/>
<reference evidence="2" key="1">
    <citation type="submission" date="2022-02" db="EMBL/GenBank/DDBJ databases">
        <authorList>
            <person name="Henning P.M."/>
            <person name="McCubbin A.G."/>
            <person name="Shore J.S."/>
        </authorList>
    </citation>
    <scope>NUCLEOTIDE SEQUENCE</scope>
    <source>
        <strain evidence="2">F60SS</strain>
        <tissue evidence="2">Leaves</tissue>
    </source>
</reference>
<dbReference type="EMBL" id="JAKUCV010007582">
    <property type="protein sequence ID" value="KAJ4822761.1"/>
    <property type="molecule type" value="Genomic_DNA"/>
</dbReference>
<name>A0A9Q0F090_9ROSI</name>
<sequence length="453" mass="49930">MGCFLACFGSSKDRRRRKQRHRKVQPRRQRNEGFDPVQSTVSSVQEELEKPIPEPASDIRDNKPEENLSLSARKKVTFDSNVRTYEHVPVEESIDFSAEKEDGGIAKKKEEEGDVAKPRQSHSSSEGSSITSSEGSFPPNHRYQNCRESDDELDYEESDVDELDDDDDDDDDDDGELDYGDIDEDDGIVQSRSRISTARVVTEQIGTCAVPGEGPDSGSGKPNQYARDRSAYVHPVLNPVENLSQWRAVKSKGTPAMKQRKENLASSQETPGFSFSSEPTFKTLSSSSRAKPDWPRKSGQEIAVDASLSTWLGSSECTTINKTTAIGFDAITPEKAMSVGSNSPRSFDDRPILGALTMEEIKQFSASNSPRKSPNRSPDEMPIIGSVGTYWNHSSSAKDSGSVSSYKGIPNTTSKYREDKIVNWHSTPFETRLERALTGGAIGTHSAHTSNVC</sequence>
<evidence type="ECO:0000313" key="3">
    <source>
        <dbReference type="Proteomes" id="UP001141552"/>
    </source>
</evidence>
<feature type="compositionally biased region" description="Low complexity" evidence="1">
    <location>
        <begin position="121"/>
        <end position="136"/>
    </location>
</feature>
<dbReference type="InterPro" id="IPR039300">
    <property type="entry name" value="JASON"/>
</dbReference>
<dbReference type="PANTHER" id="PTHR33318">
    <property type="entry name" value="ASPARTYL/GLUTAMYL-TRNA(ASN/GLN) AMIDOTRANSFERASE SUBUNIT"/>
    <property type="match status" value="1"/>
</dbReference>
<dbReference type="GO" id="GO:0007142">
    <property type="term" value="P:male meiosis II"/>
    <property type="evidence" value="ECO:0007669"/>
    <property type="project" value="InterPro"/>
</dbReference>
<feature type="region of interest" description="Disordered" evidence="1">
    <location>
        <begin position="250"/>
        <end position="297"/>
    </location>
</feature>
<dbReference type="Proteomes" id="UP001141552">
    <property type="component" value="Unassembled WGS sequence"/>
</dbReference>
<feature type="region of interest" description="Disordered" evidence="1">
    <location>
        <begin position="363"/>
        <end position="382"/>
    </location>
</feature>
<feature type="region of interest" description="Disordered" evidence="1">
    <location>
        <begin position="1"/>
        <end position="229"/>
    </location>
</feature>
<protein>
    <submittedName>
        <fullName evidence="2">Uncharacterized protein</fullName>
    </submittedName>
</protein>
<feature type="compositionally biased region" description="Polar residues" evidence="1">
    <location>
        <begin position="264"/>
        <end position="289"/>
    </location>
</feature>
<dbReference type="AlphaFoldDB" id="A0A9Q0F090"/>
<accession>A0A9Q0F090</accession>
<dbReference type="PANTHER" id="PTHR33318:SF4">
    <property type="entry name" value="OS04G0511700 PROTEIN"/>
    <property type="match status" value="1"/>
</dbReference>
<feature type="compositionally biased region" description="Basic and acidic residues" evidence="1">
    <location>
        <begin position="47"/>
        <end position="66"/>
    </location>
</feature>
<comment type="caution">
    <text evidence="2">The sequence shown here is derived from an EMBL/GenBank/DDBJ whole genome shotgun (WGS) entry which is preliminary data.</text>
</comment>
<gene>
    <name evidence="2" type="ORF">Tsubulata_004151</name>
</gene>
<keyword evidence="3" id="KW-1185">Reference proteome</keyword>
<feature type="compositionally biased region" description="Acidic residues" evidence="1">
    <location>
        <begin position="149"/>
        <end position="187"/>
    </location>
</feature>
<feature type="compositionally biased region" description="Basic residues" evidence="1">
    <location>
        <begin position="13"/>
        <end position="28"/>
    </location>
</feature>
<evidence type="ECO:0000256" key="1">
    <source>
        <dbReference type="SAM" id="MobiDB-lite"/>
    </source>
</evidence>
<feature type="compositionally biased region" description="Basic and acidic residues" evidence="1">
    <location>
        <begin position="97"/>
        <end position="117"/>
    </location>
</feature>
<organism evidence="2 3">
    <name type="scientific">Turnera subulata</name>
    <dbReference type="NCBI Taxonomy" id="218843"/>
    <lineage>
        <taxon>Eukaryota</taxon>
        <taxon>Viridiplantae</taxon>
        <taxon>Streptophyta</taxon>
        <taxon>Embryophyta</taxon>
        <taxon>Tracheophyta</taxon>
        <taxon>Spermatophyta</taxon>
        <taxon>Magnoliopsida</taxon>
        <taxon>eudicotyledons</taxon>
        <taxon>Gunneridae</taxon>
        <taxon>Pentapetalae</taxon>
        <taxon>rosids</taxon>
        <taxon>fabids</taxon>
        <taxon>Malpighiales</taxon>
        <taxon>Passifloraceae</taxon>
        <taxon>Turnera</taxon>
    </lineage>
</organism>
<evidence type="ECO:0000313" key="2">
    <source>
        <dbReference type="EMBL" id="KAJ4822761.1"/>
    </source>
</evidence>
<feature type="compositionally biased region" description="Low complexity" evidence="1">
    <location>
        <begin position="365"/>
        <end position="376"/>
    </location>
</feature>
<reference evidence="2" key="2">
    <citation type="journal article" date="2023" name="Plants (Basel)">
        <title>Annotation of the Turnera subulata (Passifloraceae) Draft Genome Reveals the S-Locus Evolved after the Divergence of Turneroideae from Passifloroideae in a Stepwise Manner.</title>
        <authorList>
            <person name="Henning P.M."/>
            <person name="Roalson E.H."/>
            <person name="Mir W."/>
            <person name="McCubbin A.G."/>
            <person name="Shore J.S."/>
        </authorList>
    </citation>
    <scope>NUCLEOTIDE SEQUENCE</scope>
    <source>
        <strain evidence="2">F60SS</strain>
    </source>
</reference>
<proteinExistence type="predicted"/>